<dbReference type="CDD" id="cd00067">
    <property type="entry name" value="GAL4"/>
    <property type="match status" value="1"/>
</dbReference>
<sequence length="549" mass="61223">MSSSPPDSDSITSSNVPVAKKACHSCRRARLRCDKSIPHCSKCSSRGVECLGYGRLFLWTGSVATRGKLAGQSSSASVCRLPKQGESVMTDDVSSDMQMGSFDTQGFEPGAWGLMSPQENQLSVLDKAKPWSPPSPPSPTSSNSPWTLIDPLFQDMTQTQRYYLNYFSTRVSLDLVGNDQTNGNRNPYLNLLQLTNEHKFLQQIIIAVSAAHMSNMSRPWLESDPYKRKEAPKKMLMDALVAKQKGLQMMPEALRNIDTIGADVILATVLFLINSELIESGWQSWRPHLEGAKKLLNMMEPYASFDTKLRDYIVADCYVYCTLSLSFNPSTPGTQAASFAPGQVQTTLSRTNNSFFCCPPEVLDILRETAQLLHAETQGSISNHEALLEITNLLDRAQSLDVLKWAKERMTDSNEAALWSSCRTGSAHRLATCLYIIQSSPALRARMPDQVCKSLIQDLYKTLLPLPDEDPNFKATGWPTFIYGTTATTPEGRAWVMDRLKMVAAICPWGFLYSAIDTLQILWKNDTDGEGYMNWVQKLKDLNVDFLMV</sequence>
<dbReference type="PROSITE" id="PS00463">
    <property type="entry name" value="ZN2_CY6_FUNGAL_1"/>
    <property type="match status" value="1"/>
</dbReference>
<dbReference type="SMART" id="SM00066">
    <property type="entry name" value="GAL4"/>
    <property type="match status" value="1"/>
</dbReference>
<proteinExistence type="predicted"/>
<dbReference type="Proteomes" id="UP001187734">
    <property type="component" value="Unassembled WGS sequence"/>
</dbReference>
<gene>
    <name evidence="5" type="ORF">FTOL_07625</name>
</gene>
<reference evidence="5" key="1">
    <citation type="submission" date="2018-03" db="EMBL/GenBank/DDBJ databases">
        <authorList>
            <person name="Guldener U."/>
        </authorList>
    </citation>
    <scope>NUCLEOTIDE SEQUENCE</scope>
</reference>
<keyword evidence="2" id="KW-0539">Nucleus</keyword>
<protein>
    <submittedName>
        <fullName evidence="5">Related to acriflavine sensitivity control protein ACR-2</fullName>
    </submittedName>
</protein>
<dbReference type="Gene3D" id="4.10.240.10">
    <property type="entry name" value="Zn(2)-C6 fungal-type DNA-binding domain"/>
    <property type="match status" value="1"/>
</dbReference>
<organism evidence="5 6">
    <name type="scientific">Fusarium torulosum</name>
    <dbReference type="NCBI Taxonomy" id="33205"/>
    <lineage>
        <taxon>Eukaryota</taxon>
        <taxon>Fungi</taxon>
        <taxon>Dikarya</taxon>
        <taxon>Ascomycota</taxon>
        <taxon>Pezizomycotina</taxon>
        <taxon>Sordariomycetes</taxon>
        <taxon>Hypocreomycetidae</taxon>
        <taxon>Hypocreales</taxon>
        <taxon>Nectriaceae</taxon>
        <taxon>Fusarium</taxon>
    </lineage>
</organism>
<feature type="domain" description="Zn(2)-C6 fungal-type" evidence="4">
    <location>
        <begin position="22"/>
        <end position="50"/>
    </location>
</feature>
<comment type="subcellular location">
    <subcellularLocation>
        <location evidence="1">Nucleus</location>
    </subcellularLocation>
</comment>
<dbReference type="GO" id="GO:0008270">
    <property type="term" value="F:zinc ion binding"/>
    <property type="evidence" value="ECO:0007669"/>
    <property type="project" value="InterPro"/>
</dbReference>
<evidence type="ECO:0000313" key="6">
    <source>
        <dbReference type="Proteomes" id="UP001187734"/>
    </source>
</evidence>
<evidence type="ECO:0000313" key="5">
    <source>
        <dbReference type="EMBL" id="SPJ79234.1"/>
    </source>
</evidence>
<evidence type="ECO:0000256" key="1">
    <source>
        <dbReference type="ARBA" id="ARBA00004123"/>
    </source>
</evidence>
<dbReference type="PANTHER" id="PTHR37534:SF51">
    <property type="entry name" value="ACRIFLAVINE SENSITIVITY CONTROL PROTEIN ACR-2"/>
    <property type="match status" value="1"/>
</dbReference>
<dbReference type="EMBL" id="ONZP01000261">
    <property type="protein sequence ID" value="SPJ79234.1"/>
    <property type="molecule type" value="Genomic_DNA"/>
</dbReference>
<evidence type="ECO:0000256" key="3">
    <source>
        <dbReference type="SAM" id="MobiDB-lite"/>
    </source>
</evidence>
<dbReference type="InterPro" id="IPR036864">
    <property type="entry name" value="Zn2-C6_fun-type_DNA-bd_sf"/>
</dbReference>
<dbReference type="Pfam" id="PF00172">
    <property type="entry name" value="Zn_clus"/>
    <property type="match status" value="1"/>
</dbReference>
<feature type="region of interest" description="Disordered" evidence="3">
    <location>
        <begin position="126"/>
        <end position="145"/>
    </location>
</feature>
<dbReference type="PROSITE" id="PS50048">
    <property type="entry name" value="ZN2_CY6_FUNGAL_2"/>
    <property type="match status" value="1"/>
</dbReference>
<dbReference type="PANTHER" id="PTHR37534">
    <property type="entry name" value="TRANSCRIPTIONAL ACTIVATOR PROTEIN UGA3"/>
    <property type="match status" value="1"/>
</dbReference>
<evidence type="ECO:0000256" key="2">
    <source>
        <dbReference type="ARBA" id="ARBA00023242"/>
    </source>
</evidence>
<dbReference type="GO" id="GO:0005634">
    <property type="term" value="C:nucleus"/>
    <property type="evidence" value="ECO:0007669"/>
    <property type="project" value="UniProtKB-SubCell"/>
</dbReference>
<name>A0AAE8MB52_9HYPO</name>
<dbReference type="InterPro" id="IPR021858">
    <property type="entry name" value="Fun_TF"/>
</dbReference>
<keyword evidence="6" id="KW-1185">Reference proteome</keyword>
<comment type="caution">
    <text evidence="5">The sequence shown here is derived from an EMBL/GenBank/DDBJ whole genome shotgun (WGS) entry which is preliminary data.</text>
</comment>
<dbReference type="GO" id="GO:0045944">
    <property type="term" value="P:positive regulation of transcription by RNA polymerase II"/>
    <property type="evidence" value="ECO:0007669"/>
    <property type="project" value="TreeGrafter"/>
</dbReference>
<dbReference type="InterPro" id="IPR001138">
    <property type="entry name" value="Zn2Cys6_DnaBD"/>
</dbReference>
<dbReference type="Pfam" id="PF11951">
    <property type="entry name" value="Fungal_trans_2"/>
    <property type="match status" value="1"/>
</dbReference>
<dbReference type="AlphaFoldDB" id="A0AAE8MB52"/>
<dbReference type="GO" id="GO:0000981">
    <property type="term" value="F:DNA-binding transcription factor activity, RNA polymerase II-specific"/>
    <property type="evidence" value="ECO:0007669"/>
    <property type="project" value="InterPro"/>
</dbReference>
<evidence type="ECO:0000259" key="4">
    <source>
        <dbReference type="PROSITE" id="PS50048"/>
    </source>
</evidence>
<accession>A0AAE8MB52</accession>
<dbReference type="SUPFAM" id="SSF57701">
    <property type="entry name" value="Zn2/Cys6 DNA-binding domain"/>
    <property type="match status" value="1"/>
</dbReference>
<dbReference type="GO" id="GO:0000976">
    <property type="term" value="F:transcription cis-regulatory region binding"/>
    <property type="evidence" value="ECO:0007669"/>
    <property type="project" value="TreeGrafter"/>
</dbReference>